<organism evidence="11 12">
    <name type="scientific">Acacia crassicarpa</name>
    <name type="common">northern wattle</name>
    <dbReference type="NCBI Taxonomy" id="499986"/>
    <lineage>
        <taxon>Eukaryota</taxon>
        <taxon>Viridiplantae</taxon>
        <taxon>Streptophyta</taxon>
        <taxon>Embryophyta</taxon>
        <taxon>Tracheophyta</taxon>
        <taxon>Spermatophyta</taxon>
        <taxon>Magnoliopsida</taxon>
        <taxon>eudicotyledons</taxon>
        <taxon>Gunneridae</taxon>
        <taxon>Pentapetalae</taxon>
        <taxon>rosids</taxon>
        <taxon>fabids</taxon>
        <taxon>Fabales</taxon>
        <taxon>Fabaceae</taxon>
        <taxon>Caesalpinioideae</taxon>
        <taxon>mimosoid clade</taxon>
        <taxon>Acacieae</taxon>
        <taxon>Acacia</taxon>
    </lineage>
</organism>
<reference evidence="11" key="1">
    <citation type="submission" date="2023-10" db="EMBL/GenBank/DDBJ databases">
        <title>Chromosome-level genome of the transformable northern wattle, Acacia crassicarpa.</title>
        <authorList>
            <person name="Massaro I."/>
            <person name="Sinha N.R."/>
            <person name="Poethig S."/>
            <person name="Leichty A.R."/>
        </authorList>
    </citation>
    <scope>NUCLEOTIDE SEQUENCE</scope>
    <source>
        <strain evidence="11">Acra3RX</strain>
        <tissue evidence="11">Leaf</tissue>
    </source>
</reference>
<keyword evidence="3" id="KW-0677">Repeat</keyword>
<dbReference type="Proteomes" id="UP001293593">
    <property type="component" value="Unassembled WGS sequence"/>
</dbReference>
<feature type="domain" description="C2H2-type" evidence="10">
    <location>
        <begin position="223"/>
        <end position="250"/>
    </location>
</feature>
<dbReference type="SUPFAM" id="SSF57667">
    <property type="entry name" value="beta-beta-alpha zinc fingers"/>
    <property type="match status" value="1"/>
</dbReference>
<keyword evidence="8" id="KW-0539">Nucleus</keyword>
<dbReference type="PANTHER" id="PTHR26374:SF461">
    <property type="entry name" value="C2H2-TYPE ZINC FINGER PROTEIN"/>
    <property type="match status" value="1"/>
</dbReference>
<evidence type="ECO:0000256" key="9">
    <source>
        <dbReference type="PROSITE-ProRule" id="PRU00042"/>
    </source>
</evidence>
<sequence length="340" mass="37792">METPEEVISLETKDQTHQIVRGKRTKRVRPQSPLPLTATVAKTEELYQFVGDDDNTKYFAAPTTTSSAEFEENSNINHYSSSTEEEEDMANCLILLAQGQSRFSPKPAKEEGNMMMITMKTNNDNNYNHNSSSKRFMEASTMGANRAGFYVYECKTCNKTFPSFQALGGHRASHKKLKNLSPISAILDKEKKKDQDFTICSPTPLSFQSLNSGSNLNNKNKVHECSVCGAEFASGQALGGHMRRHRAPNGTTATTANNAFLALNNNRVGLGLEADQYDNEDHHHPRKKRNILSLDLDLNLPAPEADHQSESSSFAFEPKKQPQQASLVFSSAHALVDCHY</sequence>
<dbReference type="GO" id="GO:0005634">
    <property type="term" value="C:nucleus"/>
    <property type="evidence" value="ECO:0007669"/>
    <property type="project" value="UniProtKB-SubCell"/>
</dbReference>
<evidence type="ECO:0000313" key="12">
    <source>
        <dbReference type="Proteomes" id="UP001293593"/>
    </source>
</evidence>
<protein>
    <recommendedName>
        <fullName evidence="10">C2H2-type domain-containing protein</fullName>
    </recommendedName>
</protein>
<comment type="caution">
    <text evidence="11">The sequence shown here is derived from an EMBL/GenBank/DDBJ whole genome shotgun (WGS) entry which is preliminary data.</text>
</comment>
<gene>
    <name evidence="11" type="ORF">QN277_011358</name>
</gene>
<keyword evidence="2" id="KW-0479">Metal-binding</keyword>
<dbReference type="Pfam" id="PF13912">
    <property type="entry name" value="zf-C2H2_6"/>
    <property type="match status" value="2"/>
</dbReference>
<evidence type="ECO:0000256" key="4">
    <source>
        <dbReference type="ARBA" id="ARBA00022771"/>
    </source>
</evidence>
<evidence type="ECO:0000256" key="7">
    <source>
        <dbReference type="ARBA" id="ARBA00023163"/>
    </source>
</evidence>
<dbReference type="Gene3D" id="3.30.160.60">
    <property type="entry name" value="Classic Zinc Finger"/>
    <property type="match status" value="1"/>
</dbReference>
<dbReference type="EMBL" id="JAWXYG010000002">
    <property type="protein sequence ID" value="KAK4279607.1"/>
    <property type="molecule type" value="Genomic_DNA"/>
</dbReference>
<keyword evidence="7" id="KW-0804">Transcription</keyword>
<comment type="subcellular location">
    <subcellularLocation>
        <location evidence="1">Nucleus</location>
    </subcellularLocation>
</comment>
<dbReference type="SMART" id="SM00355">
    <property type="entry name" value="ZnF_C2H2"/>
    <property type="match status" value="2"/>
</dbReference>
<evidence type="ECO:0000256" key="1">
    <source>
        <dbReference type="ARBA" id="ARBA00004123"/>
    </source>
</evidence>
<evidence type="ECO:0000259" key="10">
    <source>
        <dbReference type="PROSITE" id="PS50157"/>
    </source>
</evidence>
<keyword evidence="4 9" id="KW-0863">Zinc-finger</keyword>
<accession>A0AAE1MYK2</accession>
<dbReference type="InterPro" id="IPR013087">
    <property type="entry name" value="Znf_C2H2_type"/>
</dbReference>
<keyword evidence="12" id="KW-1185">Reference proteome</keyword>
<keyword evidence="5" id="KW-0862">Zinc</keyword>
<dbReference type="InterPro" id="IPR036236">
    <property type="entry name" value="Znf_C2H2_sf"/>
</dbReference>
<dbReference type="AlphaFoldDB" id="A0AAE1MYK2"/>
<evidence type="ECO:0000256" key="8">
    <source>
        <dbReference type="ARBA" id="ARBA00023242"/>
    </source>
</evidence>
<name>A0AAE1MYK2_9FABA</name>
<evidence type="ECO:0000313" key="11">
    <source>
        <dbReference type="EMBL" id="KAK4279607.1"/>
    </source>
</evidence>
<evidence type="ECO:0000256" key="2">
    <source>
        <dbReference type="ARBA" id="ARBA00022723"/>
    </source>
</evidence>
<dbReference type="PROSITE" id="PS00028">
    <property type="entry name" value="ZINC_FINGER_C2H2_1"/>
    <property type="match status" value="2"/>
</dbReference>
<feature type="domain" description="C2H2-type" evidence="10">
    <location>
        <begin position="152"/>
        <end position="179"/>
    </location>
</feature>
<dbReference type="PANTHER" id="PTHR26374">
    <property type="entry name" value="ZINC FINGER PROTEIN ZAT5"/>
    <property type="match status" value="1"/>
</dbReference>
<dbReference type="PROSITE" id="PS50157">
    <property type="entry name" value="ZINC_FINGER_C2H2_2"/>
    <property type="match status" value="2"/>
</dbReference>
<evidence type="ECO:0000256" key="3">
    <source>
        <dbReference type="ARBA" id="ARBA00022737"/>
    </source>
</evidence>
<evidence type="ECO:0000256" key="6">
    <source>
        <dbReference type="ARBA" id="ARBA00023015"/>
    </source>
</evidence>
<evidence type="ECO:0000256" key="5">
    <source>
        <dbReference type="ARBA" id="ARBA00022833"/>
    </source>
</evidence>
<keyword evidence="6" id="KW-0805">Transcription regulation</keyword>
<proteinExistence type="predicted"/>
<dbReference type="GO" id="GO:0008270">
    <property type="term" value="F:zinc ion binding"/>
    <property type="evidence" value="ECO:0007669"/>
    <property type="project" value="UniProtKB-KW"/>
</dbReference>